<accession>A0ABR4D218</accession>
<dbReference type="EMBL" id="JAZHXI010000001">
    <property type="protein sequence ID" value="KAL2076210.1"/>
    <property type="molecule type" value="Genomic_DNA"/>
</dbReference>
<dbReference type="Proteomes" id="UP001595075">
    <property type="component" value="Unassembled WGS sequence"/>
</dbReference>
<gene>
    <name evidence="1" type="ORF">VTL71DRAFT_1153</name>
</gene>
<reference evidence="1 2" key="1">
    <citation type="journal article" date="2024" name="Commun. Biol.">
        <title>Comparative genomic analysis of thermophilic fungi reveals convergent evolutionary adaptations and gene losses.</title>
        <authorList>
            <person name="Steindorff A.S."/>
            <person name="Aguilar-Pontes M.V."/>
            <person name="Robinson A.J."/>
            <person name="Andreopoulos B."/>
            <person name="LaButti K."/>
            <person name="Kuo A."/>
            <person name="Mondo S."/>
            <person name="Riley R."/>
            <person name="Otillar R."/>
            <person name="Haridas S."/>
            <person name="Lipzen A."/>
            <person name="Grimwood J."/>
            <person name="Schmutz J."/>
            <person name="Clum A."/>
            <person name="Reid I.D."/>
            <person name="Moisan M.C."/>
            <person name="Butler G."/>
            <person name="Nguyen T.T.M."/>
            <person name="Dewar K."/>
            <person name="Conant G."/>
            <person name="Drula E."/>
            <person name="Henrissat B."/>
            <person name="Hansel C."/>
            <person name="Singer S."/>
            <person name="Hutchinson M.I."/>
            <person name="de Vries R.P."/>
            <person name="Natvig D.O."/>
            <person name="Powell A.J."/>
            <person name="Tsang A."/>
            <person name="Grigoriev I.V."/>
        </authorList>
    </citation>
    <scope>NUCLEOTIDE SEQUENCE [LARGE SCALE GENOMIC DNA]</scope>
    <source>
        <strain evidence="1 2">CBS 494.80</strain>
    </source>
</reference>
<protein>
    <submittedName>
        <fullName evidence="1">Uncharacterized protein</fullName>
    </submittedName>
</protein>
<proteinExistence type="predicted"/>
<comment type="caution">
    <text evidence="1">The sequence shown here is derived from an EMBL/GenBank/DDBJ whole genome shotgun (WGS) entry which is preliminary data.</text>
</comment>
<evidence type="ECO:0000313" key="1">
    <source>
        <dbReference type="EMBL" id="KAL2076210.1"/>
    </source>
</evidence>
<evidence type="ECO:0000313" key="2">
    <source>
        <dbReference type="Proteomes" id="UP001595075"/>
    </source>
</evidence>
<sequence>MLTITKANTGLRFTFSFLSISIRSIHSKFPPPRSDLSTGGGALILTSSDFPSVQGLALFIRMPLPLFVLLSCQRSNHKRYTKTPPATDQVSKSTNRDPTTWTISWRLGPSIAEYL</sequence>
<keyword evidence="2" id="KW-1185">Reference proteome</keyword>
<organism evidence="1 2">
    <name type="scientific">Oculimacula yallundae</name>
    <dbReference type="NCBI Taxonomy" id="86028"/>
    <lineage>
        <taxon>Eukaryota</taxon>
        <taxon>Fungi</taxon>
        <taxon>Dikarya</taxon>
        <taxon>Ascomycota</taxon>
        <taxon>Pezizomycotina</taxon>
        <taxon>Leotiomycetes</taxon>
        <taxon>Helotiales</taxon>
        <taxon>Ploettnerulaceae</taxon>
        <taxon>Oculimacula</taxon>
    </lineage>
</organism>
<name>A0ABR4D218_9HELO</name>